<evidence type="ECO:0000313" key="3">
    <source>
        <dbReference type="Proteomes" id="UP000063699"/>
    </source>
</evidence>
<feature type="transmembrane region" description="Helical" evidence="1">
    <location>
        <begin position="102"/>
        <end position="123"/>
    </location>
</feature>
<feature type="transmembrane region" description="Helical" evidence="1">
    <location>
        <begin position="171"/>
        <end position="191"/>
    </location>
</feature>
<accession>A0A0N7F4T1</accession>
<dbReference type="RefSeq" id="WP_054294190.1">
    <property type="nucleotide sequence ID" value="NZ_CP012752.1"/>
</dbReference>
<feature type="transmembrane region" description="Helical" evidence="1">
    <location>
        <begin position="144"/>
        <end position="165"/>
    </location>
</feature>
<feature type="transmembrane region" description="Helical" evidence="1">
    <location>
        <begin position="74"/>
        <end position="96"/>
    </location>
</feature>
<organism evidence="2 3">
    <name type="scientific">Kibdelosporangium phytohabitans</name>
    <dbReference type="NCBI Taxonomy" id="860235"/>
    <lineage>
        <taxon>Bacteria</taxon>
        <taxon>Bacillati</taxon>
        <taxon>Actinomycetota</taxon>
        <taxon>Actinomycetes</taxon>
        <taxon>Pseudonocardiales</taxon>
        <taxon>Pseudonocardiaceae</taxon>
        <taxon>Kibdelosporangium</taxon>
    </lineage>
</organism>
<keyword evidence="3" id="KW-1185">Reference proteome</keyword>
<evidence type="ECO:0000313" key="2">
    <source>
        <dbReference type="EMBL" id="ALG12295.1"/>
    </source>
</evidence>
<gene>
    <name evidence="2" type="ORF">AOZ06_40420</name>
</gene>
<feature type="transmembrane region" description="Helical" evidence="1">
    <location>
        <begin position="227"/>
        <end position="244"/>
    </location>
</feature>
<sequence length="254" mass="26805">MSHVSGDLVRRYVNGDNGIPADQVWALEAHMETCASCRQLLASHADGIAPLLDTVWAGITPAEVPARRRRLSTWITPAGFPWVGTIILIAAVAMLLDTLMVLDTSVVLLVAPVAPMLGVALAWNKKADPMYELVAGTPRAGLELVLRRTVAVLVIMIPVLFLAGLPGRASPALWLLPSLAFTAGALTLGLLIGVTRAAVVLAGVWTLVSVAPALAENDLPHVLLPGSLPYWALITVGCVAVLGLRADSFARLLR</sequence>
<keyword evidence="1" id="KW-0472">Membrane</keyword>
<dbReference type="Proteomes" id="UP000063699">
    <property type="component" value="Chromosome"/>
</dbReference>
<protein>
    <recommendedName>
        <fullName evidence="4">Zinc-finger domain-containing protein</fullName>
    </recommendedName>
</protein>
<dbReference type="OrthoDB" id="3424744at2"/>
<keyword evidence="1" id="KW-0812">Transmembrane</keyword>
<dbReference type="AlphaFoldDB" id="A0A0N7F4T1"/>
<dbReference type="KEGG" id="kphy:AOZ06_40420"/>
<reference evidence="2 3" key="1">
    <citation type="submission" date="2015-07" db="EMBL/GenBank/DDBJ databases">
        <title>Genome sequencing of Kibdelosporangium phytohabitans.</title>
        <authorList>
            <person name="Qin S."/>
            <person name="Xing K."/>
        </authorList>
    </citation>
    <scope>NUCLEOTIDE SEQUENCE [LARGE SCALE GENOMIC DNA]</scope>
    <source>
        <strain evidence="2 3">KLBMP1111</strain>
    </source>
</reference>
<dbReference type="STRING" id="860235.AOZ06_40420"/>
<feature type="transmembrane region" description="Helical" evidence="1">
    <location>
        <begin position="198"/>
        <end position="215"/>
    </location>
</feature>
<name>A0A0N7F4T1_9PSEU</name>
<evidence type="ECO:0000256" key="1">
    <source>
        <dbReference type="SAM" id="Phobius"/>
    </source>
</evidence>
<evidence type="ECO:0008006" key="4">
    <source>
        <dbReference type="Google" id="ProtNLM"/>
    </source>
</evidence>
<proteinExistence type="predicted"/>
<keyword evidence="1" id="KW-1133">Transmembrane helix</keyword>
<dbReference type="EMBL" id="CP012752">
    <property type="protein sequence ID" value="ALG12295.1"/>
    <property type="molecule type" value="Genomic_DNA"/>
</dbReference>